<protein>
    <recommendedName>
        <fullName evidence="4">TadE-like protein</fullName>
    </recommendedName>
</protein>
<dbReference type="EMBL" id="AP025564">
    <property type="protein sequence ID" value="BDE97502.1"/>
    <property type="molecule type" value="Genomic_DNA"/>
</dbReference>
<dbReference type="Proteomes" id="UP001320544">
    <property type="component" value="Chromosome"/>
</dbReference>
<keyword evidence="1" id="KW-0812">Transmembrane</keyword>
<organism evidence="2 3">
    <name type="scientific">Raoultibacter timonensis</name>
    <dbReference type="NCBI Taxonomy" id="1907662"/>
    <lineage>
        <taxon>Bacteria</taxon>
        <taxon>Bacillati</taxon>
        <taxon>Actinomycetota</taxon>
        <taxon>Coriobacteriia</taxon>
        <taxon>Eggerthellales</taxon>
        <taxon>Eggerthellaceae</taxon>
        <taxon>Raoultibacter</taxon>
    </lineage>
</organism>
<gene>
    <name evidence="2" type="ORF">CE91St30_28350</name>
</gene>
<evidence type="ECO:0000256" key="1">
    <source>
        <dbReference type="SAM" id="Phobius"/>
    </source>
</evidence>
<reference evidence="2 3" key="1">
    <citation type="submission" date="2022-01" db="EMBL/GenBank/DDBJ databases">
        <title>Novel bile acid biosynthetic pathways are enriched in the microbiome of centenarians.</title>
        <authorList>
            <person name="Sato Y."/>
            <person name="Atarashi K."/>
            <person name="Plichta R.D."/>
            <person name="Arai Y."/>
            <person name="Sasajima S."/>
            <person name="Kearney M.S."/>
            <person name="Suda W."/>
            <person name="Takeshita K."/>
            <person name="Sasaki T."/>
            <person name="Okamoto S."/>
            <person name="Skelly N.A."/>
            <person name="Okamura Y."/>
            <person name="Vlamakis H."/>
            <person name="Li Y."/>
            <person name="Tanoue T."/>
            <person name="Takei H."/>
            <person name="Nittono H."/>
            <person name="Narushima S."/>
            <person name="Irie J."/>
            <person name="Itoh H."/>
            <person name="Moriya K."/>
            <person name="Sugiura Y."/>
            <person name="Suematsu M."/>
            <person name="Moritoki N."/>
            <person name="Shibata S."/>
            <person name="Littman R.D."/>
            <person name="Fischbach A.M."/>
            <person name="Uwamino Y."/>
            <person name="Inoue T."/>
            <person name="Honda A."/>
            <person name="Hattori M."/>
            <person name="Murai T."/>
            <person name="Xavier J.R."/>
            <person name="Hirose N."/>
            <person name="Honda K."/>
        </authorList>
    </citation>
    <scope>NUCLEOTIDE SEQUENCE [LARGE SCALE GENOMIC DNA]</scope>
    <source>
        <strain evidence="2 3">CE91-St30</strain>
    </source>
</reference>
<keyword evidence="1" id="KW-0472">Membrane</keyword>
<keyword evidence="1" id="KW-1133">Transmembrane helix</keyword>
<proteinExistence type="predicted"/>
<accession>A0ABM7WMA7</accession>
<evidence type="ECO:0008006" key="4">
    <source>
        <dbReference type="Google" id="ProtNLM"/>
    </source>
</evidence>
<name>A0ABM7WMA7_9ACTN</name>
<sequence>MGVAAICGRAAVSRKHRDDSGQMTVEFAVAFPVFVIVAVIAVNALLFFSDCAAFDRLARDAVRICAASPAYGQTLGNSVALVADTLEGSFERDNLSIDVTAEGAAAGHTRFTATVRFAPTLFGLGLKSSVFGVALPVLEHSVSLTVDTYKPGVLL</sequence>
<evidence type="ECO:0000313" key="2">
    <source>
        <dbReference type="EMBL" id="BDE97502.1"/>
    </source>
</evidence>
<feature type="transmembrane region" description="Helical" evidence="1">
    <location>
        <begin position="27"/>
        <end position="48"/>
    </location>
</feature>
<dbReference type="RefSeq" id="WP_244386821.1">
    <property type="nucleotide sequence ID" value="NZ_AP025564.1"/>
</dbReference>
<keyword evidence="3" id="KW-1185">Reference proteome</keyword>
<evidence type="ECO:0000313" key="3">
    <source>
        <dbReference type="Proteomes" id="UP001320544"/>
    </source>
</evidence>